<feature type="binding site" description="axial binding residue" evidence="6">
    <location>
        <position position="323"/>
    </location>
    <ligand>
        <name>heme</name>
        <dbReference type="ChEBI" id="CHEBI:30413"/>
    </ligand>
    <ligandPart>
        <name>Fe</name>
        <dbReference type="ChEBI" id="CHEBI:18248"/>
    </ligandPart>
</feature>
<dbReference type="PANTHER" id="PTHR47582">
    <property type="entry name" value="P450, PUTATIVE (EUROFUNG)-RELATED"/>
    <property type="match status" value="1"/>
</dbReference>
<dbReference type="OrthoDB" id="1470350at2759"/>
<dbReference type="InterPro" id="IPR001128">
    <property type="entry name" value="Cyt_P450"/>
</dbReference>
<dbReference type="PRINTS" id="PR00465">
    <property type="entry name" value="EP450IV"/>
</dbReference>
<dbReference type="InterPro" id="IPR036396">
    <property type="entry name" value="Cyt_P450_sf"/>
</dbReference>
<evidence type="ECO:0000313" key="7">
    <source>
        <dbReference type="EMBL" id="KXJ87529.1"/>
    </source>
</evidence>
<evidence type="ECO:0000256" key="4">
    <source>
        <dbReference type="ARBA" id="ARBA00023004"/>
    </source>
</evidence>
<gene>
    <name evidence="7" type="ORF">Micbo1qcDRAFT_167526</name>
</gene>
<keyword evidence="5" id="KW-0503">Monooxygenase</keyword>
<comment type="similarity">
    <text evidence="2">Belongs to the cytochrome P450 family.</text>
</comment>
<dbReference type="STRING" id="196109.A0A136IRZ7"/>
<evidence type="ECO:0000256" key="6">
    <source>
        <dbReference type="PIRSR" id="PIRSR602403-1"/>
    </source>
</evidence>
<dbReference type="GO" id="GO:0004497">
    <property type="term" value="F:monooxygenase activity"/>
    <property type="evidence" value="ECO:0007669"/>
    <property type="project" value="UniProtKB-KW"/>
</dbReference>
<evidence type="ECO:0000256" key="1">
    <source>
        <dbReference type="ARBA" id="ARBA00001971"/>
    </source>
</evidence>
<keyword evidence="5" id="KW-0560">Oxidoreductase</keyword>
<dbReference type="InterPro" id="IPR002403">
    <property type="entry name" value="Cyt_P450_E_grp-IV"/>
</dbReference>
<dbReference type="Pfam" id="PF00067">
    <property type="entry name" value="p450"/>
    <property type="match status" value="1"/>
</dbReference>
<keyword evidence="8" id="KW-1185">Reference proteome</keyword>
<dbReference type="Gene3D" id="1.10.630.10">
    <property type="entry name" value="Cytochrome P450"/>
    <property type="match status" value="1"/>
</dbReference>
<accession>A0A136IRZ7</accession>
<dbReference type="GO" id="GO:0016705">
    <property type="term" value="F:oxidoreductase activity, acting on paired donors, with incorporation or reduction of molecular oxygen"/>
    <property type="evidence" value="ECO:0007669"/>
    <property type="project" value="InterPro"/>
</dbReference>
<dbReference type="GO" id="GO:0020037">
    <property type="term" value="F:heme binding"/>
    <property type="evidence" value="ECO:0007669"/>
    <property type="project" value="InterPro"/>
</dbReference>
<feature type="non-terminal residue" evidence="7">
    <location>
        <position position="324"/>
    </location>
</feature>
<dbReference type="InterPro" id="IPR053007">
    <property type="entry name" value="CYP450_monoxygenase_sec-met"/>
</dbReference>
<keyword evidence="6" id="KW-0349">Heme</keyword>
<dbReference type="AlphaFoldDB" id="A0A136IRZ7"/>
<dbReference type="Proteomes" id="UP000070501">
    <property type="component" value="Unassembled WGS sequence"/>
</dbReference>
<protein>
    <submittedName>
        <fullName evidence="7">Cytochrome P450</fullName>
    </submittedName>
</protein>
<evidence type="ECO:0000256" key="5">
    <source>
        <dbReference type="ARBA" id="ARBA00023033"/>
    </source>
</evidence>
<dbReference type="CDD" id="cd11040">
    <property type="entry name" value="CYP7_CYP8-like"/>
    <property type="match status" value="1"/>
</dbReference>
<dbReference type="SUPFAM" id="SSF48264">
    <property type="entry name" value="Cytochrome P450"/>
    <property type="match status" value="1"/>
</dbReference>
<reference evidence="8" key="1">
    <citation type="submission" date="2016-02" db="EMBL/GenBank/DDBJ databases">
        <title>Draft genome sequence of Microdochium bolleyi, a fungal endophyte of beachgrass.</title>
        <authorList>
            <consortium name="DOE Joint Genome Institute"/>
            <person name="David A.S."/>
            <person name="May G."/>
            <person name="Haridas S."/>
            <person name="Lim J."/>
            <person name="Wang M."/>
            <person name="Labutti K."/>
            <person name="Lipzen A."/>
            <person name="Barry K."/>
            <person name="Grigoriev I.V."/>
        </authorList>
    </citation>
    <scope>NUCLEOTIDE SEQUENCE [LARGE SCALE GENOMIC DNA]</scope>
    <source>
        <strain evidence="8">J235TASD1</strain>
    </source>
</reference>
<dbReference type="GO" id="GO:0005506">
    <property type="term" value="F:iron ion binding"/>
    <property type="evidence" value="ECO:0007669"/>
    <property type="project" value="InterPro"/>
</dbReference>
<evidence type="ECO:0000256" key="3">
    <source>
        <dbReference type="ARBA" id="ARBA00022723"/>
    </source>
</evidence>
<comment type="cofactor">
    <cofactor evidence="1 6">
        <name>heme</name>
        <dbReference type="ChEBI" id="CHEBI:30413"/>
    </cofactor>
</comment>
<sequence length="324" mass="36450">MAAIKPAMMGQNLFRMNVRALDHVADKLNELGSGTLRVENVYDWLRELMTMATAEGLYGHQNPLRDQPELAHHLWQFDGNIQPLFLGFWPTVLARTAHVSREVVQERLIKFYGARCDDADDVAAITKVRANFSREAGIKNDDVGRLECALLFVSTTNTIPTLFWLFVHVWLRPELVEQLRKEVAPLVDITTDPTNASADGGDGNKYTRRAALDITRLEEACPLLVSCYRESIRLANQGIGNRYVLQDTVLTDHDGREYLLKKGAFTMWSVKAVHRDRPTWGDDADEFRADRFVPGAFGPGATPAEERQRKAAYIPFGGGKHLCP</sequence>
<name>A0A136IRZ7_9PEZI</name>
<keyword evidence="4 6" id="KW-0408">Iron</keyword>
<keyword evidence="3 6" id="KW-0479">Metal-binding</keyword>
<evidence type="ECO:0000256" key="2">
    <source>
        <dbReference type="ARBA" id="ARBA00010617"/>
    </source>
</evidence>
<dbReference type="InParanoid" id="A0A136IRZ7"/>
<dbReference type="EMBL" id="KQ964262">
    <property type="protein sequence ID" value="KXJ87529.1"/>
    <property type="molecule type" value="Genomic_DNA"/>
</dbReference>
<organism evidence="7 8">
    <name type="scientific">Microdochium bolleyi</name>
    <dbReference type="NCBI Taxonomy" id="196109"/>
    <lineage>
        <taxon>Eukaryota</taxon>
        <taxon>Fungi</taxon>
        <taxon>Dikarya</taxon>
        <taxon>Ascomycota</taxon>
        <taxon>Pezizomycotina</taxon>
        <taxon>Sordariomycetes</taxon>
        <taxon>Xylariomycetidae</taxon>
        <taxon>Xylariales</taxon>
        <taxon>Microdochiaceae</taxon>
        <taxon>Microdochium</taxon>
    </lineage>
</organism>
<evidence type="ECO:0000313" key="8">
    <source>
        <dbReference type="Proteomes" id="UP000070501"/>
    </source>
</evidence>
<proteinExistence type="inferred from homology"/>
<dbReference type="PANTHER" id="PTHR47582:SF1">
    <property type="entry name" value="P450, PUTATIVE (EUROFUNG)-RELATED"/>
    <property type="match status" value="1"/>
</dbReference>